<dbReference type="Proteomes" id="UP001058271">
    <property type="component" value="Chromosome"/>
</dbReference>
<evidence type="ECO:0000313" key="2">
    <source>
        <dbReference type="EMBL" id="UWZ39468.1"/>
    </source>
</evidence>
<accession>A0ABY5ZFL4</accession>
<evidence type="ECO:0008006" key="4">
    <source>
        <dbReference type="Google" id="ProtNLM"/>
    </source>
</evidence>
<evidence type="ECO:0000313" key="3">
    <source>
        <dbReference type="Proteomes" id="UP001058271"/>
    </source>
</evidence>
<feature type="signal peptide" evidence="1">
    <location>
        <begin position="1"/>
        <end position="17"/>
    </location>
</feature>
<reference evidence="2" key="1">
    <citation type="submission" date="2021-04" db="EMBL/GenBank/DDBJ databases">
        <title>Biosynthetic gene clusters of Dactylosporangioum roseum.</title>
        <authorList>
            <person name="Hartkoorn R.C."/>
            <person name="Beaudoing E."/>
            <person name="Hot D."/>
            <person name="Moureu S."/>
        </authorList>
    </citation>
    <scope>NUCLEOTIDE SEQUENCE</scope>
    <source>
        <strain evidence="2">NRRL B-16295</strain>
    </source>
</reference>
<protein>
    <recommendedName>
        <fullName evidence="4">Inhibitor I9 domain-containing protein</fullName>
    </recommendedName>
</protein>
<feature type="chain" id="PRO_5046211205" description="Inhibitor I9 domain-containing protein" evidence="1">
    <location>
        <begin position="18"/>
        <end position="201"/>
    </location>
</feature>
<keyword evidence="1" id="KW-0732">Signal</keyword>
<evidence type="ECO:0000256" key="1">
    <source>
        <dbReference type="SAM" id="SignalP"/>
    </source>
</evidence>
<keyword evidence="3" id="KW-1185">Reference proteome</keyword>
<dbReference type="RefSeq" id="WP_260728880.1">
    <property type="nucleotide sequence ID" value="NZ_BAAABS010000089.1"/>
</dbReference>
<name>A0ABY5ZFL4_9ACTN</name>
<dbReference type="EMBL" id="CP073721">
    <property type="protein sequence ID" value="UWZ39468.1"/>
    <property type="molecule type" value="Genomic_DNA"/>
</dbReference>
<organism evidence="2 3">
    <name type="scientific">Dactylosporangium roseum</name>
    <dbReference type="NCBI Taxonomy" id="47989"/>
    <lineage>
        <taxon>Bacteria</taxon>
        <taxon>Bacillati</taxon>
        <taxon>Actinomycetota</taxon>
        <taxon>Actinomycetes</taxon>
        <taxon>Micromonosporales</taxon>
        <taxon>Micromonosporaceae</taxon>
        <taxon>Dactylosporangium</taxon>
    </lineage>
</organism>
<gene>
    <name evidence="2" type="ORF">Drose_15245</name>
</gene>
<proteinExistence type="predicted"/>
<sequence>MAAAVLTLAAAAGLVGAAPRTAAATAADTPKPPHRARIDAASATALQANGQVDVLVTYRAAPVRQQVISEVQRKHGGLHSSSGRKAYGTLAAGAYGRLKHDSATRVRHGVTVLQDYAVLPVQYLHVPGAAAMEALLADPAVESVHENVASDTNLAQSLPLVHQPKAAAEGFQGDGAAVAVLDTGVDYKRRGHSPPARAPAT</sequence>